<evidence type="ECO:0000256" key="13">
    <source>
        <dbReference type="ARBA" id="ARBA00023237"/>
    </source>
</evidence>
<protein>
    <submittedName>
        <fullName evidence="19">Outer membrane receptor for ferric coprogen and ferric-rhodotorulic acid</fullName>
    </submittedName>
</protein>
<evidence type="ECO:0000259" key="18">
    <source>
        <dbReference type="SMART" id="SM00965"/>
    </source>
</evidence>
<reference evidence="19 20" key="1">
    <citation type="submission" date="2020-08" db="EMBL/GenBank/DDBJ databases">
        <title>Functional genomics of gut bacteria from endangered species of beetles.</title>
        <authorList>
            <person name="Carlos-Shanley C."/>
        </authorList>
    </citation>
    <scope>NUCLEOTIDE SEQUENCE [LARGE SCALE GENOMIC DNA]</scope>
    <source>
        <strain evidence="19 20">S00239</strain>
    </source>
</reference>
<dbReference type="GO" id="GO:0015891">
    <property type="term" value="P:siderophore transport"/>
    <property type="evidence" value="ECO:0007669"/>
    <property type="project" value="InterPro"/>
</dbReference>
<keyword evidence="10 15" id="KW-0798">TonB box</keyword>
<keyword evidence="8" id="KW-0408">Iron</keyword>
<dbReference type="Proteomes" id="UP000562027">
    <property type="component" value="Unassembled WGS sequence"/>
</dbReference>
<dbReference type="NCBIfam" id="TIGR01783">
    <property type="entry name" value="TonB-siderophor"/>
    <property type="match status" value="1"/>
</dbReference>
<evidence type="ECO:0000256" key="8">
    <source>
        <dbReference type="ARBA" id="ARBA00023004"/>
    </source>
</evidence>
<gene>
    <name evidence="19" type="ORF">HNP55_004482</name>
</gene>
<dbReference type="GO" id="GO:0009279">
    <property type="term" value="C:cell outer membrane"/>
    <property type="evidence" value="ECO:0007669"/>
    <property type="project" value="UniProtKB-SubCell"/>
</dbReference>
<accession>A0A840LI98</accession>
<comment type="subcellular location">
    <subcellularLocation>
        <location evidence="1 14">Cell outer membrane</location>
        <topology evidence="1 14">Multi-pass membrane protein</topology>
    </subcellularLocation>
</comment>
<keyword evidence="3 14" id="KW-0813">Transport</keyword>
<dbReference type="InterPro" id="IPR011662">
    <property type="entry name" value="Secretin/TonB_short_N"/>
</dbReference>
<comment type="similarity">
    <text evidence="2 14 15">Belongs to the TonB-dependent receptor family.</text>
</comment>
<dbReference type="InterPro" id="IPR036942">
    <property type="entry name" value="Beta-barrel_TonB_sf"/>
</dbReference>
<evidence type="ECO:0000256" key="5">
    <source>
        <dbReference type="ARBA" id="ARBA00022496"/>
    </source>
</evidence>
<evidence type="ECO:0000256" key="6">
    <source>
        <dbReference type="ARBA" id="ARBA00022692"/>
    </source>
</evidence>
<keyword evidence="6 14" id="KW-0812">Transmembrane</keyword>
<dbReference type="InterPro" id="IPR039426">
    <property type="entry name" value="TonB-dep_rcpt-like"/>
</dbReference>
<name>A0A840LI98_9BURK</name>
<dbReference type="SMART" id="SM00965">
    <property type="entry name" value="STN"/>
    <property type="match status" value="1"/>
</dbReference>
<dbReference type="SUPFAM" id="SSF56935">
    <property type="entry name" value="Porins"/>
    <property type="match status" value="1"/>
</dbReference>
<evidence type="ECO:0000313" key="20">
    <source>
        <dbReference type="Proteomes" id="UP000562027"/>
    </source>
</evidence>
<evidence type="ECO:0000256" key="14">
    <source>
        <dbReference type="PROSITE-ProRule" id="PRU01360"/>
    </source>
</evidence>
<feature type="chain" id="PRO_5032695089" evidence="17">
    <location>
        <begin position="31"/>
        <end position="828"/>
    </location>
</feature>
<evidence type="ECO:0000256" key="15">
    <source>
        <dbReference type="RuleBase" id="RU003357"/>
    </source>
</evidence>
<keyword evidence="7 17" id="KW-0732">Signal</keyword>
<dbReference type="Pfam" id="PF07715">
    <property type="entry name" value="Plug"/>
    <property type="match status" value="1"/>
</dbReference>
<dbReference type="InterPro" id="IPR010105">
    <property type="entry name" value="TonB_sidphr_rcpt"/>
</dbReference>
<keyword evidence="20" id="KW-1185">Reference proteome</keyword>
<dbReference type="PANTHER" id="PTHR32552">
    <property type="entry name" value="FERRICHROME IRON RECEPTOR-RELATED"/>
    <property type="match status" value="1"/>
</dbReference>
<dbReference type="Gene3D" id="3.55.50.30">
    <property type="match status" value="1"/>
</dbReference>
<dbReference type="FunFam" id="2.170.130.10:FF:000010">
    <property type="entry name" value="Ferripyoverdine receptor"/>
    <property type="match status" value="1"/>
</dbReference>
<dbReference type="InterPro" id="IPR000531">
    <property type="entry name" value="Beta-barrel_TonB"/>
</dbReference>
<comment type="caution">
    <text evidence="19">The sequence shown here is derived from an EMBL/GenBank/DDBJ whole genome shotgun (WGS) entry which is preliminary data.</text>
</comment>
<dbReference type="RefSeq" id="WP_221439739.1">
    <property type="nucleotide sequence ID" value="NZ_JACHLP010000012.1"/>
</dbReference>
<keyword evidence="4 14" id="KW-1134">Transmembrane beta strand</keyword>
<keyword evidence="13 14" id="KW-0998">Cell outer membrane</keyword>
<dbReference type="GO" id="GO:0038023">
    <property type="term" value="F:signaling receptor activity"/>
    <property type="evidence" value="ECO:0007669"/>
    <property type="project" value="InterPro"/>
</dbReference>
<feature type="domain" description="Secretin/TonB short N-terminal" evidence="18">
    <location>
        <begin position="63"/>
        <end position="113"/>
    </location>
</feature>
<evidence type="ECO:0000256" key="12">
    <source>
        <dbReference type="ARBA" id="ARBA00023170"/>
    </source>
</evidence>
<evidence type="ECO:0000256" key="10">
    <source>
        <dbReference type="ARBA" id="ARBA00023077"/>
    </source>
</evidence>
<evidence type="ECO:0000256" key="11">
    <source>
        <dbReference type="ARBA" id="ARBA00023136"/>
    </source>
</evidence>
<feature type="region of interest" description="Disordered" evidence="16">
    <location>
        <begin position="496"/>
        <end position="522"/>
    </location>
</feature>
<keyword evidence="12 19" id="KW-0675">Receptor</keyword>
<sequence length="828" mass="88585">MPVTLRNTRLRLHPVALALALASWAGSGHAQTGAAPQAAVRVYNIPAGPLAEALNRFAQAAGLSIAVDAGRLAGLRSPGLSGSHSPASGFAELLRGSGYEAARTEVGYVLRPAGPAPTPAATAAPAAAPAAPAIEPALPVVRARVQALRASSEGSASYTVPITSAATGLSLGLRDTPQSVTVLTRQRLDDQGVLDLGQALAQTPGVSTNQGDTERADYSARGFEINNFLIDGVPVRFSESWGYGIAGLDMALFDRVEVVRGAAGLLTGSGAPAAAVNLLRKHADSKTLAGELSLGLGSWGLRRAEADVSTPLSADGRWRARLVATHQEQESYTRMYSRKKTALYGVVDVDLSPGTRLSLGLDWRQTAPRGVVWGGTPMWFSDGTPIPVDRGETTTADWTFWDNGMQSAFAQLEQRLAGGWKLKASATRIKGNVDAVLFYVSGAPDRLTGLGLEPGPNRYKGTSSSDTLDLQASGPFSAWGRRHELMLGANLAREQSRNSGHDSLTKPAVPTGPYPQWDGRYPRPDFSASPSWTMLREDRLAAAYAATRLSLSDSLKAVLGTRLSSQKVRREESGVVYQDHHKAILTPYAGLVQDLGEQVSAYLSHTAIFQPQTERDWQARTLTPIRGNSQELGLKGEFLDGELNASLALFRIQQDNLAQPDPRGNIPGAQPAEQAFVEALGARTQGVEAEISGQLAPQWQASLGLAHFKASDASGQAINTQMPRTQLKLFTSYRLGGALQGLTLGGGLNWQSRFYAGATHPLGQQVEVEQQAYALLNLMARYEINRHWQASLHIDNALDKTYQTGLFSSAIRKWGEPRSLNFSASYRF</sequence>
<dbReference type="EMBL" id="JACHLP010000012">
    <property type="protein sequence ID" value="MBB4845928.1"/>
    <property type="molecule type" value="Genomic_DNA"/>
</dbReference>
<dbReference type="Pfam" id="PF00593">
    <property type="entry name" value="TonB_dep_Rec_b-barrel"/>
    <property type="match status" value="1"/>
</dbReference>
<proteinExistence type="inferred from homology"/>
<evidence type="ECO:0000256" key="17">
    <source>
        <dbReference type="SAM" id="SignalP"/>
    </source>
</evidence>
<keyword evidence="5" id="KW-0410">Iron transport</keyword>
<evidence type="ECO:0000256" key="16">
    <source>
        <dbReference type="SAM" id="MobiDB-lite"/>
    </source>
</evidence>
<evidence type="ECO:0000256" key="4">
    <source>
        <dbReference type="ARBA" id="ARBA00022452"/>
    </source>
</evidence>
<feature type="signal peptide" evidence="17">
    <location>
        <begin position="1"/>
        <end position="30"/>
    </location>
</feature>
<evidence type="ECO:0000256" key="7">
    <source>
        <dbReference type="ARBA" id="ARBA00022729"/>
    </source>
</evidence>
<dbReference type="Gene3D" id="2.170.130.10">
    <property type="entry name" value="TonB-dependent receptor, plug domain"/>
    <property type="match status" value="1"/>
</dbReference>
<dbReference type="InterPro" id="IPR012910">
    <property type="entry name" value="Plug_dom"/>
</dbReference>
<evidence type="ECO:0000313" key="19">
    <source>
        <dbReference type="EMBL" id="MBB4845928.1"/>
    </source>
</evidence>
<evidence type="ECO:0000256" key="3">
    <source>
        <dbReference type="ARBA" id="ARBA00022448"/>
    </source>
</evidence>
<keyword evidence="11 14" id="KW-0472">Membrane</keyword>
<dbReference type="GO" id="GO:0015344">
    <property type="term" value="F:siderophore uptake transmembrane transporter activity"/>
    <property type="evidence" value="ECO:0007669"/>
    <property type="project" value="TreeGrafter"/>
</dbReference>
<dbReference type="AlphaFoldDB" id="A0A840LI98"/>
<dbReference type="Gene3D" id="2.40.170.20">
    <property type="entry name" value="TonB-dependent receptor, beta-barrel domain"/>
    <property type="match status" value="1"/>
</dbReference>
<organism evidence="19 20">
    <name type="scientific">Roseateles oligotrophus</name>
    <dbReference type="NCBI Taxonomy" id="1769250"/>
    <lineage>
        <taxon>Bacteria</taxon>
        <taxon>Pseudomonadati</taxon>
        <taxon>Pseudomonadota</taxon>
        <taxon>Betaproteobacteria</taxon>
        <taxon>Burkholderiales</taxon>
        <taxon>Sphaerotilaceae</taxon>
        <taxon>Roseateles</taxon>
    </lineage>
</organism>
<dbReference type="PANTHER" id="PTHR32552:SF74">
    <property type="entry name" value="HYDROXAMATE SIDEROPHORE RECEPTOR FHUE"/>
    <property type="match status" value="1"/>
</dbReference>
<evidence type="ECO:0000256" key="1">
    <source>
        <dbReference type="ARBA" id="ARBA00004571"/>
    </source>
</evidence>
<dbReference type="CDD" id="cd01347">
    <property type="entry name" value="ligand_gated_channel"/>
    <property type="match status" value="1"/>
</dbReference>
<dbReference type="PROSITE" id="PS52016">
    <property type="entry name" value="TONB_DEPENDENT_REC_3"/>
    <property type="match status" value="1"/>
</dbReference>
<keyword evidence="9" id="KW-0406">Ion transport</keyword>
<dbReference type="InterPro" id="IPR037066">
    <property type="entry name" value="Plug_dom_sf"/>
</dbReference>
<evidence type="ECO:0000256" key="2">
    <source>
        <dbReference type="ARBA" id="ARBA00009810"/>
    </source>
</evidence>
<evidence type="ECO:0000256" key="9">
    <source>
        <dbReference type="ARBA" id="ARBA00023065"/>
    </source>
</evidence>